<organism evidence="7 8">
    <name type="scientific">Salmo salar</name>
    <name type="common">Atlantic salmon</name>
    <dbReference type="NCBI Taxonomy" id="8030"/>
    <lineage>
        <taxon>Eukaryota</taxon>
        <taxon>Metazoa</taxon>
        <taxon>Chordata</taxon>
        <taxon>Craniata</taxon>
        <taxon>Vertebrata</taxon>
        <taxon>Euteleostomi</taxon>
        <taxon>Actinopterygii</taxon>
        <taxon>Neopterygii</taxon>
        <taxon>Teleostei</taxon>
        <taxon>Protacanthopterygii</taxon>
        <taxon>Salmoniformes</taxon>
        <taxon>Salmonidae</taxon>
        <taxon>Salmoninae</taxon>
        <taxon>Salmo</taxon>
    </lineage>
</organism>
<keyword evidence="1" id="KW-0430">Lectin</keyword>
<dbReference type="Proteomes" id="UP001652741">
    <property type="component" value="Chromosome ssa14"/>
</dbReference>
<dbReference type="PROSITE" id="PS00615">
    <property type="entry name" value="C_TYPE_LECTIN_1"/>
    <property type="match status" value="1"/>
</dbReference>
<reference evidence="8" key="1">
    <citation type="submission" date="2025-08" db="UniProtKB">
        <authorList>
            <consortium name="RefSeq"/>
        </authorList>
    </citation>
    <scope>IDENTIFICATION</scope>
</reference>
<dbReference type="InterPro" id="IPR033989">
    <property type="entry name" value="CD209-like_CTLD"/>
</dbReference>
<dbReference type="Gene3D" id="1.20.5.400">
    <property type="match status" value="1"/>
</dbReference>
<feature type="compositionally biased region" description="Basic and acidic residues" evidence="4">
    <location>
        <begin position="34"/>
        <end position="45"/>
    </location>
</feature>
<keyword evidence="5" id="KW-1133">Transmembrane helix</keyword>
<evidence type="ECO:0000313" key="7">
    <source>
        <dbReference type="Proteomes" id="UP001652741"/>
    </source>
</evidence>
<evidence type="ECO:0000256" key="2">
    <source>
        <dbReference type="ARBA" id="ARBA00023157"/>
    </source>
</evidence>
<proteinExistence type="predicted"/>
<feature type="transmembrane region" description="Helical" evidence="5">
    <location>
        <begin position="66"/>
        <end position="88"/>
    </location>
</feature>
<evidence type="ECO:0000259" key="6">
    <source>
        <dbReference type="PROSITE" id="PS50041"/>
    </source>
</evidence>
<dbReference type="RefSeq" id="XP_045549967.1">
    <property type="nucleotide sequence ID" value="XM_045694011.1"/>
</dbReference>
<dbReference type="GeneID" id="106568851"/>
<dbReference type="InterPro" id="IPR016186">
    <property type="entry name" value="C-type_lectin-like/link_sf"/>
</dbReference>
<evidence type="ECO:0000256" key="3">
    <source>
        <dbReference type="SAM" id="Coils"/>
    </source>
</evidence>
<dbReference type="InterPro" id="IPR018378">
    <property type="entry name" value="C-type_lectin_CS"/>
</dbReference>
<evidence type="ECO:0000256" key="1">
    <source>
        <dbReference type="ARBA" id="ARBA00022734"/>
    </source>
</evidence>
<dbReference type="PANTHER" id="PTHR22803">
    <property type="entry name" value="MANNOSE, PHOSPHOLIPASE, LECTIN RECEPTOR RELATED"/>
    <property type="match status" value="1"/>
</dbReference>
<dbReference type="SMART" id="SM00034">
    <property type="entry name" value="CLECT"/>
    <property type="match status" value="1"/>
</dbReference>
<feature type="coiled-coil region" evidence="3">
    <location>
        <begin position="131"/>
        <end position="172"/>
    </location>
</feature>
<dbReference type="InterPro" id="IPR001304">
    <property type="entry name" value="C-type_lectin-like"/>
</dbReference>
<dbReference type="InterPro" id="IPR016187">
    <property type="entry name" value="CTDL_fold"/>
</dbReference>
<evidence type="ECO:0000313" key="8">
    <source>
        <dbReference type="RefSeq" id="XP_045549967.1"/>
    </source>
</evidence>
<dbReference type="CDD" id="cd03590">
    <property type="entry name" value="CLECT_DC-SIGN_like"/>
    <property type="match status" value="1"/>
</dbReference>
<protein>
    <submittedName>
        <fullName evidence="8">C-type lectin domain family 10 member A</fullName>
    </submittedName>
</protein>
<keyword evidence="2" id="KW-1015">Disulfide bond</keyword>
<keyword evidence="7" id="KW-1185">Reference proteome</keyword>
<keyword evidence="3" id="KW-0175">Coiled coil</keyword>
<feature type="domain" description="C-type lectin" evidence="6">
    <location>
        <begin position="180"/>
        <end position="295"/>
    </location>
</feature>
<dbReference type="InterPro" id="IPR050111">
    <property type="entry name" value="C-type_lectin/snaclec_domain"/>
</dbReference>
<evidence type="ECO:0000256" key="4">
    <source>
        <dbReference type="SAM" id="MobiDB-lite"/>
    </source>
</evidence>
<dbReference type="PROSITE" id="PS50041">
    <property type="entry name" value="C_TYPE_LECTIN_2"/>
    <property type="match status" value="1"/>
</dbReference>
<dbReference type="Gene3D" id="3.10.100.10">
    <property type="entry name" value="Mannose-Binding Protein A, subunit A"/>
    <property type="match status" value="1"/>
</dbReference>
<feature type="region of interest" description="Disordered" evidence="4">
    <location>
        <begin position="1"/>
        <end position="61"/>
    </location>
</feature>
<keyword evidence="5" id="KW-0812">Transmembrane</keyword>
<evidence type="ECO:0000256" key="5">
    <source>
        <dbReference type="SAM" id="Phobius"/>
    </source>
</evidence>
<accession>A0ABM3CTT3</accession>
<sequence length="297" mass="33860">MEMSADKYANMDQLGNKEASKNENIYKDAIASQDSREETKKDATSKGRPVATPLSYDNSGRRPSRAAAVCLWMLCILLLAGIVGLGFYHKNITSGFEDCKVSNINLSKKKDQLQISFNTMTNETDQLQTSYNTMKKEIDKLQTSFNNLAKESDQLKTERDRLQKSFSDLKQAGPKGWTLFQSTWYYISSEVKSWDESRQDCIERGADLVIINSKDEQTFLTNLNKEVWIGLTDKDREGTWKWVDGTALITAYWTGKQPDNGGGDPKYGEEDCAEIVTWWIWNDISCANHYNWVCEIV</sequence>
<dbReference type="SUPFAM" id="SSF56436">
    <property type="entry name" value="C-type lectin-like"/>
    <property type="match status" value="1"/>
</dbReference>
<gene>
    <name evidence="8" type="primary">LOC106568851</name>
</gene>
<name>A0ABM3CTT3_SALSA</name>
<keyword evidence="5" id="KW-0472">Membrane</keyword>
<dbReference type="Pfam" id="PF00059">
    <property type="entry name" value="Lectin_C"/>
    <property type="match status" value="1"/>
</dbReference>